<dbReference type="AlphaFoldDB" id="A0A158KZK0"/>
<evidence type="ECO:0000313" key="2">
    <source>
        <dbReference type="Proteomes" id="UP000055019"/>
    </source>
</evidence>
<keyword evidence="1" id="KW-0378">Hydrolase</keyword>
<keyword evidence="2" id="KW-1185">Reference proteome</keyword>
<gene>
    <name evidence="1" type="ORF">AWB74_07692</name>
</gene>
<name>A0A158KZK0_9BURK</name>
<dbReference type="Proteomes" id="UP000055019">
    <property type="component" value="Unassembled WGS sequence"/>
</dbReference>
<dbReference type="InterPro" id="IPR005197">
    <property type="entry name" value="Glyco_hydro_71"/>
</dbReference>
<protein>
    <submittedName>
        <fullName evidence="1">Glycosyl hydrolase family 71</fullName>
    </submittedName>
</protein>
<accession>A0A158KZK0</accession>
<evidence type="ECO:0000313" key="1">
    <source>
        <dbReference type="EMBL" id="SAL86415.1"/>
    </source>
</evidence>
<sequence>MLTGARRRPYVFAHYFTPFPLSLDNLPARTDYYCTEYLNPNGEANKYLKVGGYLRDRPLPLPRYSNSGYKERALAVEILRARTIGIDGFGVDIMQLNKGAQWDDVMRVYTVAEHVLPDFTILAEPDMSALAGASVEQMVAAIRVIAGKKNAFRTSDGNLAIAPFYAENVRQGYWTDVLRGAAAAGVNVTLVPILLDPSKAGDFRPITNTLSFWGIRTPTESTEKGGWEDHALTTFESSGADVMIPVAPQDSRPKDSKFWEAANSSLFREQWSQVLSRNPSYVQIVTWNDYSETTHVAPSVGTQFAFYDLAAYYIEWAKLGKPPPIMRDSIIFFHRRQIFSTARASTPETPMTNIGAEPTVNEIEMIGFLTAPAIMQINVDGKEYTSNAVAGLNVLRVPATPGTPTFTILRNGTSVVNVTSTTPIVAVGNVQDPTYIGGTSTRTPISLECSH</sequence>
<dbReference type="Pfam" id="PF03659">
    <property type="entry name" value="Glyco_hydro_71"/>
    <property type="match status" value="1"/>
</dbReference>
<dbReference type="EMBL" id="FCOM02000072">
    <property type="protein sequence ID" value="SAL86415.1"/>
    <property type="molecule type" value="Genomic_DNA"/>
</dbReference>
<comment type="caution">
    <text evidence="1">The sequence shown here is derived from an EMBL/GenBank/DDBJ whole genome shotgun (WGS) entry which is preliminary data.</text>
</comment>
<dbReference type="GO" id="GO:0051118">
    <property type="term" value="F:glucan endo-1,3-alpha-glucosidase activity"/>
    <property type="evidence" value="ECO:0007669"/>
    <property type="project" value="InterPro"/>
</dbReference>
<dbReference type="Gene3D" id="3.20.20.80">
    <property type="entry name" value="Glycosidases"/>
    <property type="match status" value="1"/>
</dbReference>
<reference evidence="1" key="1">
    <citation type="submission" date="2016-01" db="EMBL/GenBank/DDBJ databases">
        <authorList>
            <person name="Peeters C."/>
        </authorList>
    </citation>
    <scope>NUCLEOTIDE SEQUENCE [LARGE SCALE GENOMIC DNA]</scope>
    <source>
        <strain evidence="1">LMG 29317</strain>
    </source>
</reference>
<proteinExistence type="predicted"/>
<organism evidence="1 2">
    <name type="scientific">Caballeronia arvi</name>
    <dbReference type="NCBI Taxonomy" id="1777135"/>
    <lineage>
        <taxon>Bacteria</taxon>
        <taxon>Pseudomonadati</taxon>
        <taxon>Pseudomonadota</taxon>
        <taxon>Betaproteobacteria</taxon>
        <taxon>Burkholderiales</taxon>
        <taxon>Burkholderiaceae</taxon>
        <taxon>Caballeronia</taxon>
    </lineage>
</organism>